<gene>
    <name evidence="4" type="ORF">AM588_10008715</name>
</gene>
<name>A0A0W8DRT2_PHYNI</name>
<dbReference type="Pfam" id="PF18995">
    <property type="entry name" value="PRT6_C"/>
    <property type="match status" value="1"/>
</dbReference>
<accession>A0A0W8DRT2</accession>
<dbReference type="GO" id="GO:0016567">
    <property type="term" value="P:protein ubiquitination"/>
    <property type="evidence" value="ECO:0007669"/>
    <property type="project" value="UniProtKB-UniRule"/>
</dbReference>
<keyword evidence="1" id="KW-0833">Ubl conjugation pathway</keyword>
<dbReference type="PANTHER" id="PTHR21497:SF24">
    <property type="entry name" value="E3 UBIQUITIN-PROTEIN LIGASE UBR1"/>
    <property type="match status" value="1"/>
</dbReference>
<dbReference type="UniPathway" id="UPA00143"/>
<evidence type="ECO:0000313" key="4">
    <source>
        <dbReference type="EMBL" id="KUF99067.1"/>
    </source>
</evidence>
<feature type="domain" description="E3 ubiquitin-protein ligase UBR-like C-terminal" evidence="3">
    <location>
        <begin position="344"/>
        <end position="545"/>
    </location>
</feature>
<dbReference type="GO" id="GO:0061630">
    <property type="term" value="F:ubiquitin protein ligase activity"/>
    <property type="evidence" value="ECO:0007669"/>
    <property type="project" value="UniProtKB-UniRule"/>
</dbReference>
<reference evidence="4 5" key="1">
    <citation type="submission" date="2015-11" db="EMBL/GenBank/DDBJ databases">
        <title>Genomes and virulence difference between two physiological races of Phytophthora nicotianae.</title>
        <authorList>
            <person name="Liu H."/>
            <person name="Ma X."/>
            <person name="Yu H."/>
            <person name="Fang D."/>
            <person name="Li Y."/>
            <person name="Wang X."/>
            <person name="Wang W."/>
            <person name="Dong Y."/>
            <person name="Xiao B."/>
        </authorList>
    </citation>
    <scope>NUCLEOTIDE SEQUENCE [LARGE SCALE GENOMIC DNA]</scope>
    <source>
        <strain evidence="5">race 1</strain>
    </source>
</reference>
<protein>
    <recommendedName>
        <fullName evidence="1">E3 ubiquitin-protein ligase</fullName>
        <ecNumber evidence="1">2.3.2.27</ecNumber>
    </recommendedName>
</protein>
<dbReference type="Proteomes" id="UP000054636">
    <property type="component" value="Unassembled WGS sequence"/>
</dbReference>
<comment type="similarity">
    <text evidence="1">Belongs to the E3 ubiquitin-protein ligase UBR1-like family.</text>
</comment>
<keyword evidence="1" id="KW-0862">Zinc</keyword>
<dbReference type="InterPro" id="IPR044046">
    <property type="entry name" value="E3_ligase_UBR-like_C"/>
</dbReference>
<evidence type="ECO:0000313" key="5">
    <source>
        <dbReference type="Proteomes" id="UP000054636"/>
    </source>
</evidence>
<dbReference type="AlphaFoldDB" id="A0A0W8DRT2"/>
<dbReference type="GO" id="GO:0071596">
    <property type="term" value="P:ubiquitin-dependent protein catabolic process via the N-end rule pathway"/>
    <property type="evidence" value="ECO:0007669"/>
    <property type="project" value="UniProtKB-UniRule"/>
</dbReference>
<dbReference type="GO" id="GO:0000151">
    <property type="term" value="C:ubiquitin ligase complex"/>
    <property type="evidence" value="ECO:0007669"/>
    <property type="project" value="TreeGrafter"/>
</dbReference>
<organism evidence="4 5">
    <name type="scientific">Phytophthora nicotianae</name>
    <name type="common">Potato buckeye rot agent</name>
    <name type="synonym">Phytophthora parasitica</name>
    <dbReference type="NCBI Taxonomy" id="4792"/>
    <lineage>
        <taxon>Eukaryota</taxon>
        <taxon>Sar</taxon>
        <taxon>Stramenopiles</taxon>
        <taxon>Oomycota</taxon>
        <taxon>Peronosporomycetes</taxon>
        <taxon>Peronosporales</taxon>
        <taxon>Peronosporaceae</taxon>
        <taxon>Phytophthora</taxon>
    </lineage>
</organism>
<sequence length="570" mass="63014">MSSTHAGSASTSGSENSVSDAVISTCLHLLVHGVHTASQASDRRFWTRLSKTNAATSKLSVLHLLSQLLEQATTLLDSEQTGTVEWLIWKITTESPACRKVFEQLSNEAKSKHKKAEASSVATSGSGQSGNSPPMTLEQRKLEARKRAMTAMAKRQAAFQAMAFVVASVIADELETIWQFMPVFTAADLLQRLHAEFFEPIKMEGTSLFQDKFSLVASSESEDSEQPTAVEGSASTLAPRRTRSGRAISPAVATRSSTNADGSIQQLMEVMEASGEADSEAFAALQLLQRMAKTYPTEKLKPFTTVSDVKARLQRILPSNASFVRRMKLFWRCLVEGETNVPATRTMQIPTLVDIARSSDATFDQIWQWCMDRMLSKTHLGSSKVGDKCEHTEGCSEAYVASMFILREVPTRPRLIDLPTQYDELYSEMAGRKCTRCEKAPCDPGLCLICGEYLCCGDSCCTRAFMPHGPPVGECTRHAAECGGGVGIILLLEQCRIAIIGGSMAAYFPSPYVDAYGEEDIGLQRGRPLRLDMARYRYLESLWLNHRIFTEVSRQRNQRDPQYTINLSYL</sequence>
<comment type="function">
    <text evidence="1">Ubiquitin ligase protein which is a component of the N-end rule pathway. Recognizes and binds to proteins bearing specific N-terminal residues that are destabilizing according to the N-end rule, leading to their ubiquitination and subsequent degradation.</text>
</comment>
<dbReference type="InterPro" id="IPR039164">
    <property type="entry name" value="UBR1-like"/>
</dbReference>
<feature type="region of interest" description="Disordered" evidence="2">
    <location>
        <begin position="113"/>
        <end position="136"/>
    </location>
</feature>
<dbReference type="GO" id="GO:0005737">
    <property type="term" value="C:cytoplasm"/>
    <property type="evidence" value="ECO:0007669"/>
    <property type="project" value="TreeGrafter"/>
</dbReference>
<dbReference type="GO" id="GO:0008270">
    <property type="term" value="F:zinc ion binding"/>
    <property type="evidence" value="ECO:0007669"/>
    <property type="project" value="UniProtKB-UniRule"/>
</dbReference>
<dbReference type="EMBL" id="LNFP01000043">
    <property type="protein sequence ID" value="KUF99067.1"/>
    <property type="molecule type" value="Genomic_DNA"/>
</dbReference>
<evidence type="ECO:0000259" key="3">
    <source>
        <dbReference type="Pfam" id="PF18995"/>
    </source>
</evidence>
<comment type="pathway">
    <text evidence="1">Protein modification; protein ubiquitination.</text>
</comment>
<keyword evidence="1" id="KW-0479">Metal-binding</keyword>
<keyword evidence="1" id="KW-0863">Zinc-finger</keyword>
<keyword evidence="1" id="KW-0808">Transferase</keyword>
<evidence type="ECO:0000256" key="2">
    <source>
        <dbReference type="SAM" id="MobiDB-lite"/>
    </source>
</evidence>
<comment type="catalytic activity">
    <reaction evidence="1">
        <text>S-ubiquitinyl-[E2 ubiquitin-conjugating enzyme]-L-cysteine + [acceptor protein]-L-lysine = [E2 ubiquitin-conjugating enzyme]-L-cysteine + N(6)-ubiquitinyl-[acceptor protein]-L-lysine.</text>
        <dbReference type="EC" id="2.3.2.27"/>
    </reaction>
</comment>
<feature type="compositionally biased region" description="Polar residues" evidence="2">
    <location>
        <begin position="123"/>
        <end position="134"/>
    </location>
</feature>
<comment type="caution">
    <text evidence="4">The sequence shown here is derived from an EMBL/GenBank/DDBJ whole genome shotgun (WGS) entry which is preliminary data.</text>
</comment>
<dbReference type="EC" id="2.3.2.27" evidence="1"/>
<dbReference type="PANTHER" id="PTHR21497">
    <property type="entry name" value="UBIQUITIN LIGASE E3 ALPHA-RELATED"/>
    <property type="match status" value="1"/>
</dbReference>
<proteinExistence type="inferred from homology"/>
<evidence type="ECO:0000256" key="1">
    <source>
        <dbReference type="RuleBase" id="RU366018"/>
    </source>
</evidence>
<feature type="region of interest" description="Disordered" evidence="2">
    <location>
        <begin position="219"/>
        <end position="257"/>
    </location>
</feature>